<gene>
    <name evidence="1" type="ORF">NDU88_003250</name>
</gene>
<evidence type="ECO:0000313" key="1">
    <source>
        <dbReference type="EMBL" id="KAJ1098134.1"/>
    </source>
</evidence>
<proteinExistence type="predicted"/>
<dbReference type="EMBL" id="JANPWB010000014">
    <property type="protein sequence ID" value="KAJ1098134.1"/>
    <property type="molecule type" value="Genomic_DNA"/>
</dbReference>
<evidence type="ECO:0000313" key="2">
    <source>
        <dbReference type="Proteomes" id="UP001066276"/>
    </source>
</evidence>
<protein>
    <submittedName>
        <fullName evidence="1">Uncharacterized protein</fullName>
    </submittedName>
</protein>
<name>A0AAV7M6D9_PLEWA</name>
<comment type="caution">
    <text evidence="1">The sequence shown here is derived from an EMBL/GenBank/DDBJ whole genome shotgun (WGS) entry which is preliminary data.</text>
</comment>
<accession>A0AAV7M6D9</accession>
<keyword evidence="2" id="KW-1185">Reference proteome</keyword>
<sequence>MNESRLPPAPILLTSKGERFAMMATAISTGELQCIQATRCSVKNPPLKASLVTLYHAHSKRRASPTANQT</sequence>
<dbReference type="AlphaFoldDB" id="A0AAV7M6D9"/>
<organism evidence="1 2">
    <name type="scientific">Pleurodeles waltl</name>
    <name type="common">Iberian ribbed newt</name>
    <dbReference type="NCBI Taxonomy" id="8319"/>
    <lineage>
        <taxon>Eukaryota</taxon>
        <taxon>Metazoa</taxon>
        <taxon>Chordata</taxon>
        <taxon>Craniata</taxon>
        <taxon>Vertebrata</taxon>
        <taxon>Euteleostomi</taxon>
        <taxon>Amphibia</taxon>
        <taxon>Batrachia</taxon>
        <taxon>Caudata</taxon>
        <taxon>Salamandroidea</taxon>
        <taxon>Salamandridae</taxon>
        <taxon>Pleurodelinae</taxon>
        <taxon>Pleurodeles</taxon>
    </lineage>
</organism>
<dbReference type="Proteomes" id="UP001066276">
    <property type="component" value="Chromosome 10"/>
</dbReference>
<reference evidence="1" key="1">
    <citation type="journal article" date="2022" name="bioRxiv">
        <title>Sequencing and chromosome-scale assembly of the giantPleurodeles waltlgenome.</title>
        <authorList>
            <person name="Brown T."/>
            <person name="Elewa A."/>
            <person name="Iarovenko S."/>
            <person name="Subramanian E."/>
            <person name="Araus A.J."/>
            <person name="Petzold A."/>
            <person name="Susuki M."/>
            <person name="Suzuki K.-i.T."/>
            <person name="Hayashi T."/>
            <person name="Toyoda A."/>
            <person name="Oliveira C."/>
            <person name="Osipova E."/>
            <person name="Leigh N.D."/>
            <person name="Simon A."/>
            <person name="Yun M.H."/>
        </authorList>
    </citation>
    <scope>NUCLEOTIDE SEQUENCE</scope>
    <source>
        <strain evidence="1">20211129_DDA</strain>
        <tissue evidence="1">Liver</tissue>
    </source>
</reference>